<comment type="caution">
    <text evidence="2">The sequence shown here is derived from an EMBL/GenBank/DDBJ whole genome shotgun (WGS) entry which is preliminary data.</text>
</comment>
<evidence type="ECO:0008006" key="4">
    <source>
        <dbReference type="Google" id="ProtNLM"/>
    </source>
</evidence>
<gene>
    <name evidence="2" type="ORF">M2283_009829</name>
</gene>
<feature type="chain" id="PRO_5045210646" description="SnoaL-like domain-containing protein" evidence="1">
    <location>
        <begin position="39"/>
        <end position="171"/>
    </location>
</feature>
<dbReference type="Proteomes" id="UP001160499">
    <property type="component" value="Unassembled WGS sequence"/>
</dbReference>
<dbReference type="InterPro" id="IPR009959">
    <property type="entry name" value="Cyclase_SnoaL-like"/>
</dbReference>
<dbReference type="Pfam" id="PF07366">
    <property type="entry name" value="SnoaL"/>
    <property type="match status" value="1"/>
</dbReference>
<proteinExistence type="predicted"/>
<dbReference type="EMBL" id="JARXVH010000034">
    <property type="protein sequence ID" value="MDH6222478.1"/>
    <property type="molecule type" value="Genomic_DNA"/>
</dbReference>
<feature type="signal peptide" evidence="1">
    <location>
        <begin position="1"/>
        <end position="38"/>
    </location>
</feature>
<evidence type="ECO:0000313" key="3">
    <source>
        <dbReference type="Proteomes" id="UP001160499"/>
    </source>
</evidence>
<evidence type="ECO:0000313" key="2">
    <source>
        <dbReference type="EMBL" id="MDH6222478.1"/>
    </source>
</evidence>
<dbReference type="SUPFAM" id="SSF54427">
    <property type="entry name" value="NTF2-like"/>
    <property type="match status" value="1"/>
</dbReference>
<dbReference type="RefSeq" id="WP_280883095.1">
    <property type="nucleotide sequence ID" value="NZ_JARXVH010000034.1"/>
</dbReference>
<organism evidence="2 3">
    <name type="scientific">Streptomyces pseudovenezuelae</name>
    <dbReference type="NCBI Taxonomy" id="67350"/>
    <lineage>
        <taxon>Bacteria</taxon>
        <taxon>Bacillati</taxon>
        <taxon>Actinomycetota</taxon>
        <taxon>Actinomycetes</taxon>
        <taxon>Kitasatosporales</taxon>
        <taxon>Streptomycetaceae</taxon>
        <taxon>Streptomyces</taxon>
        <taxon>Streptomyces aurantiacus group</taxon>
    </lineage>
</organism>
<reference evidence="2 3" key="1">
    <citation type="submission" date="2023-04" db="EMBL/GenBank/DDBJ databases">
        <title>Forest soil microbial communities from Buena Vista Peninsula, Colon Province, Panama.</title>
        <authorList>
            <person name="Bouskill N."/>
        </authorList>
    </citation>
    <scope>NUCLEOTIDE SEQUENCE [LARGE SCALE GENOMIC DNA]</scope>
    <source>
        <strain evidence="2 3">GGS1</strain>
    </source>
</reference>
<protein>
    <recommendedName>
        <fullName evidence="4">SnoaL-like domain-containing protein</fullName>
    </recommendedName>
</protein>
<sequence length="171" mass="17795">MNVEGHIPTRAVVRLRRTRLIAPAAIAALALTMSTAAASTSPPSGPGRTATAKNPKVMLDSWVRLWNGGYGQAPGIISPGFRVHAALLDGGDGSSIRGVDGLVDMVRQIRAPFPDLRFTVEVGPLIDGHHASLRWTATGTYAGGFPGAKAEPGTVVTFTGNDTLRLTSSPS</sequence>
<keyword evidence="3" id="KW-1185">Reference proteome</keyword>
<dbReference type="Gene3D" id="3.10.450.50">
    <property type="match status" value="1"/>
</dbReference>
<dbReference type="InterPro" id="IPR032710">
    <property type="entry name" value="NTF2-like_dom_sf"/>
</dbReference>
<accession>A0ABT6M1T9</accession>
<name>A0ABT6M1T9_9ACTN</name>
<keyword evidence="1" id="KW-0732">Signal</keyword>
<evidence type="ECO:0000256" key="1">
    <source>
        <dbReference type="SAM" id="SignalP"/>
    </source>
</evidence>